<evidence type="ECO:0000256" key="12">
    <source>
        <dbReference type="ARBA" id="ARBA00023136"/>
    </source>
</evidence>
<organism evidence="17 18">
    <name type="scientific">Zostera marina</name>
    <name type="common">Eelgrass</name>
    <dbReference type="NCBI Taxonomy" id="29655"/>
    <lineage>
        <taxon>Eukaryota</taxon>
        <taxon>Viridiplantae</taxon>
        <taxon>Streptophyta</taxon>
        <taxon>Embryophyta</taxon>
        <taxon>Tracheophyta</taxon>
        <taxon>Spermatophyta</taxon>
        <taxon>Magnoliopsida</taxon>
        <taxon>Liliopsida</taxon>
        <taxon>Zosteraceae</taxon>
        <taxon>Zostera</taxon>
    </lineage>
</organism>
<reference evidence="18" key="1">
    <citation type="journal article" date="2016" name="Nature">
        <title>The genome of the seagrass Zostera marina reveals angiosperm adaptation to the sea.</title>
        <authorList>
            <person name="Olsen J.L."/>
            <person name="Rouze P."/>
            <person name="Verhelst B."/>
            <person name="Lin Y.-C."/>
            <person name="Bayer T."/>
            <person name="Collen J."/>
            <person name="Dattolo E."/>
            <person name="De Paoli E."/>
            <person name="Dittami S."/>
            <person name="Maumus F."/>
            <person name="Michel G."/>
            <person name="Kersting A."/>
            <person name="Lauritano C."/>
            <person name="Lohaus R."/>
            <person name="Toepel M."/>
            <person name="Tonon T."/>
            <person name="Vanneste K."/>
            <person name="Amirebrahimi M."/>
            <person name="Brakel J."/>
            <person name="Bostroem C."/>
            <person name="Chovatia M."/>
            <person name="Grimwood J."/>
            <person name="Jenkins J.W."/>
            <person name="Jueterbock A."/>
            <person name="Mraz A."/>
            <person name="Stam W.T."/>
            <person name="Tice H."/>
            <person name="Bornberg-Bauer E."/>
            <person name="Green P.J."/>
            <person name="Pearson G.A."/>
            <person name="Procaccini G."/>
            <person name="Duarte C.M."/>
            <person name="Schmutz J."/>
            <person name="Reusch T.B.H."/>
            <person name="Van de Peer Y."/>
        </authorList>
    </citation>
    <scope>NUCLEOTIDE SEQUENCE [LARGE SCALE GENOMIC DNA]</scope>
    <source>
        <strain evidence="18">cv. Finnish</strain>
    </source>
</reference>
<feature type="domain" description="Fe2OG dioxygenase" evidence="16">
    <location>
        <begin position="170"/>
        <end position="289"/>
    </location>
</feature>
<dbReference type="EC" id="1.14.11.2" evidence="4"/>
<dbReference type="AlphaFoldDB" id="A0A0K9NZ74"/>
<evidence type="ECO:0000256" key="10">
    <source>
        <dbReference type="ARBA" id="ARBA00023002"/>
    </source>
</evidence>
<proteinExistence type="inferred from homology"/>
<evidence type="ECO:0000256" key="2">
    <source>
        <dbReference type="ARBA" id="ARBA00004648"/>
    </source>
</evidence>
<comment type="caution">
    <text evidence="17">The sequence shown here is derived from an EMBL/GenBank/DDBJ whole genome shotgun (WGS) entry which is preliminary data.</text>
</comment>
<evidence type="ECO:0000256" key="6">
    <source>
        <dbReference type="ARBA" id="ARBA00022723"/>
    </source>
</evidence>
<dbReference type="GO" id="GO:0005783">
    <property type="term" value="C:endoplasmic reticulum"/>
    <property type="evidence" value="ECO:0000318"/>
    <property type="project" value="GO_Central"/>
</dbReference>
<keyword evidence="11" id="KW-0408">Iron</keyword>
<dbReference type="InterPro" id="IPR005123">
    <property type="entry name" value="Oxoglu/Fe-dep_dioxygenase_dom"/>
</dbReference>
<keyword evidence="7" id="KW-0223">Dioxygenase</keyword>
<dbReference type="Proteomes" id="UP000036987">
    <property type="component" value="Unassembled WGS sequence"/>
</dbReference>
<dbReference type="OMA" id="PRAIYFP"/>
<name>A0A0K9NZ74_ZOSMR</name>
<keyword evidence="6" id="KW-0479">Metal-binding</keyword>
<keyword evidence="13" id="KW-0325">Glycoprotein</keyword>
<dbReference type="Pfam" id="PF13640">
    <property type="entry name" value="2OG-FeII_Oxy_3"/>
    <property type="match status" value="1"/>
</dbReference>
<dbReference type="GO" id="GO:0004656">
    <property type="term" value="F:procollagen-proline 4-dioxygenase activity"/>
    <property type="evidence" value="ECO:0000318"/>
    <property type="project" value="GO_Central"/>
</dbReference>
<dbReference type="STRING" id="29655.A0A0K9NZ74"/>
<evidence type="ECO:0000256" key="9">
    <source>
        <dbReference type="ARBA" id="ARBA00022989"/>
    </source>
</evidence>
<dbReference type="SMART" id="SM00702">
    <property type="entry name" value="P4Hc"/>
    <property type="match status" value="1"/>
</dbReference>
<keyword evidence="9 15" id="KW-1133">Transmembrane helix</keyword>
<keyword evidence="12 15" id="KW-0472">Membrane</keyword>
<dbReference type="FunFam" id="2.60.120.620:FF:000002">
    <property type="entry name" value="Prolyl 4-hydroxylase 4"/>
    <property type="match status" value="1"/>
</dbReference>
<dbReference type="InterPro" id="IPR006620">
    <property type="entry name" value="Pro_4_hyd_alph"/>
</dbReference>
<comment type="subcellular location">
    <subcellularLocation>
        <location evidence="2">Endoplasmic reticulum membrane</location>
        <topology evidence="2">Single-pass type II membrane protein</topology>
    </subcellularLocation>
</comment>
<evidence type="ECO:0000256" key="3">
    <source>
        <dbReference type="ARBA" id="ARBA00006511"/>
    </source>
</evidence>
<dbReference type="EMBL" id="LFYR01001508">
    <property type="protein sequence ID" value="KMZ61292.1"/>
    <property type="molecule type" value="Genomic_DNA"/>
</dbReference>
<keyword evidence="8" id="KW-0735">Signal-anchor</keyword>
<keyword evidence="5 15" id="KW-0812">Transmembrane</keyword>
<evidence type="ECO:0000256" key="8">
    <source>
        <dbReference type="ARBA" id="ARBA00022968"/>
    </source>
</evidence>
<evidence type="ECO:0000256" key="13">
    <source>
        <dbReference type="ARBA" id="ARBA00023180"/>
    </source>
</evidence>
<comment type="similarity">
    <text evidence="3">Belongs to the P4HA family.</text>
</comment>
<keyword evidence="18" id="KW-1185">Reference proteome</keyword>
<gene>
    <name evidence="17" type="ORF">ZOSMA_53G00820</name>
</gene>
<dbReference type="GO" id="GO:0005506">
    <property type="term" value="F:iron ion binding"/>
    <property type="evidence" value="ECO:0007669"/>
    <property type="project" value="InterPro"/>
</dbReference>
<dbReference type="Gene3D" id="2.60.120.620">
    <property type="entry name" value="q2cbj1_9rhob like domain"/>
    <property type="match status" value="1"/>
</dbReference>
<dbReference type="InterPro" id="IPR044862">
    <property type="entry name" value="Pro_4_hyd_alph_FE2OG_OXY"/>
</dbReference>
<dbReference type="PANTHER" id="PTHR10869">
    <property type="entry name" value="PROLYL 4-HYDROXYLASE ALPHA SUBUNIT"/>
    <property type="match status" value="1"/>
</dbReference>
<evidence type="ECO:0000256" key="15">
    <source>
        <dbReference type="SAM" id="Phobius"/>
    </source>
</evidence>
<evidence type="ECO:0000259" key="16">
    <source>
        <dbReference type="PROSITE" id="PS51471"/>
    </source>
</evidence>
<dbReference type="GO" id="GO:0005789">
    <property type="term" value="C:endoplasmic reticulum membrane"/>
    <property type="evidence" value="ECO:0007669"/>
    <property type="project" value="UniProtKB-SubCell"/>
</dbReference>
<feature type="transmembrane region" description="Helical" evidence="15">
    <location>
        <begin position="32"/>
        <end position="51"/>
    </location>
</feature>
<dbReference type="GO" id="GO:0031418">
    <property type="term" value="F:L-ascorbic acid binding"/>
    <property type="evidence" value="ECO:0007669"/>
    <property type="project" value="InterPro"/>
</dbReference>
<evidence type="ECO:0000256" key="7">
    <source>
        <dbReference type="ARBA" id="ARBA00022964"/>
    </source>
</evidence>
<evidence type="ECO:0000256" key="5">
    <source>
        <dbReference type="ARBA" id="ARBA00022692"/>
    </source>
</evidence>
<evidence type="ECO:0000313" key="18">
    <source>
        <dbReference type="Proteomes" id="UP000036987"/>
    </source>
</evidence>
<dbReference type="InterPro" id="IPR045054">
    <property type="entry name" value="P4HA-like"/>
</dbReference>
<protein>
    <recommendedName>
        <fullName evidence="4">procollagen-proline 4-dioxygenase</fullName>
        <ecNumber evidence="4">1.14.11.2</ecNumber>
    </recommendedName>
</protein>
<comment type="cofactor">
    <cofactor evidence="1">
        <name>L-ascorbate</name>
        <dbReference type="ChEBI" id="CHEBI:38290"/>
    </cofactor>
</comment>
<evidence type="ECO:0000256" key="1">
    <source>
        <dbReference type="ARBA" id="ARBA00001961"/>
    </source>
</evidence>
<dbReference type="PANTHER" id="PTHR10869:SF246">
    <property type="entry name" value="TRANSMEMBRANE PROLYL 4-HYDROXYLASE"/>
    <property type="match status" value="1"/>
</dbReference>
<evidence type="ECO:0000313" key="17">
    <source>
        <dbReference type="EMBL" id="KMZ61292.1"/>
    </source>
</evidence>
<accession>A0A0K9NZ74</accession>
<evidence type="ECO:0000256" key="4">
    <source>
        <dbReference type="ARBA" id="ARBA00012269"/>
    </source>
</evidence>
<dbReference type="PROSITE" id="PS51471">
    <property type="entry name" value="FE2OG_OXY"/>
    <property type="match status" value="1"/>
</dbReference>
<dbReference type="OrthoDB" id="420380at2759"/>
<evidence type="ECO:0000256" key="11">
    <source>
        <dbReference type="ARBA" id="ARBA00023004"/>
    </source>
</evidence>
<sequence>MKENSRGGNGMEKMRLLWNLRRTTRQFGLPELVFCCTLFFLGGVIGSFLLLSTSQHVEDELVKDSVRFLPHGRSGEALPSSVEYQILSWKPRAVYFPNFATSKQCQQIIKKAKVNLHPSGLALRKGESVASTKGVRTSSGTFINALEDPSGALKAIDDKIARVTMIPSENGEAYNVLRYEIGQKYASHFDSFNPNEYGVLKSQRVASFLLYLSDVEEGGETMFPYENESNMNVGYDYEQCIGLKVKPRQGDGLLFYSLFVNGTIDPTSLHGSCPVIKGEKWVATKWLRNKNNF</sequence>
<comment type="catalytic activity">
    <reaction evidence="14">
        <text>L-prolyl-[collagen] + 2-oxoglutarate + O2 = trans-4-hydroxy-L-prolyl-[collagen] + succinate + CO2</text>
        <dbReference type="Rhea" id="RHEA:18945"/>
        <dbReference type="Rhea" id="RHEA-COMP:11676"/>
        <dbReference type="Rhea" id="RHEA-COMP:11680"/>
        <dbReference type="ChEBI" id="CHEBI:15379"/>
        <dbReference type="ChEBI" id="CHEBI:16526"/>
        <dbReference type="ChEBI" id="CHEBI:16810"/>
        <dbReference type="ChEBI" id="CHEBI:30031"/>
        <dbReference type="ChEBI" id="CHEBI:50342"/>
        <dbReference type="ChEBI" id="CHEBI:61965"/>
        <dbReference type="EC" id="1.14.11.2"/>
    </reaction>
</comment>
<evidence type="ECO:0000256" key="14">
    <source>
        <dbReference type="ARBA" id="ARBA00049169"/>
    </source>
</evidence>
<keyword evidence="10" id="KW-0560">Oxidoreductase</keyword>